<dbReference type="OrthoDB" id="42371at2157"/>
<name>D2RD72_ARCPA</name>
<comment type="subcellular location">
    <subcellularLocation>
        <location evidence="2">Cell envelope</location>
    </subcellularLocation>
</comment>
<dbReference type="Pfam" id="PF00374">
    <property type="entry name" value="NiFeSe_Hases"/>
    <property type="match status" value="2"/>
</dbReference>
<dbReference type="STRING" id="572546.Arcpr_1005"/>
<dbReference type="AlphaFoldDB" id="D2RD72"/>
<dbReference type="PROSITE" id="PS00507">
    <property type="entry name" value="NI_HGENASE_L_1"/>
    <property type="match status" value="1"/>
</dbReference>
<dbReference type="SUPFAM" id="SSF56762">
    <property type="entry name" value="HydB/Nqo4-like"/>
    <property type="match status" value="1"/>
</dbReference>
<feature type="binding site" evidence="7">
    <location>
        <position position="71"/>
    </location>
    <ligand>
        <name>Ni(2+)</name>
        <dbReference type="ChEBI" id="CHEBI:49786"/>
    </ligand>
</feature>
<keyword evidence="4 7" id="KW-0533">Nickel</keyword>
<keyword evidence="7" id="KW-0460">Magnesium</keyword>
<dbReference type="HOGENOM" id="CLU_030087_0_0_2"/>
<comment type="cofactor">
    <cofactor evidence="1 7">
        <name>Ni(2+)</name>
        <dbReference type="ChEBI" id="CHEBI:49786"/>
    </cofactor>
</comment>
<dbReference type="PANTHER" id="PTHR42958">
    <property type="entry name" value="HYDROGENASE-2 LARGE CHAIN"/>
    <property type="match status" value="1"/>
</dbReference>
<evidence type="ECO:0000313" key="10">
    <source>
        <dbReference type="Proteomes" id="UP000001901"/>
    </source>
</evidence>
<comment type="cofactor">
    <cofactor evidence="7">
        <name>Fe cation</name>
        <dbReference type="ChEBI" id="CHEBI:24875"/>
    </cofactor>
</comment>
<dbReference type="RefSeq" id="WP_012940402.1">
    <property type="nucleotide sequence ID" value="NC_013741.1"/>
</dbReference>
<feature type="binding site" evidence="7">
    <location>
        <position position="68"/>
    </location>
    <ligand>
        <name>Ni(2+)</name>
        <dbReference type="ChEBI" id="CHEBI:49786"/>
    </ligand>
</feature>
<accession>D2RD72</accession>
<evidence type="ECO:0000256" key="4">
    <source>
        <dbReference type="ARBA" id="ARBA00022596"/>
    </source>
</evidence>
<dbReference type="GeneID" id="8739678"/>
<dbReference type="eggNOG" id="arCOG01550">
    <property type="taxonomic scope" value="Archaea"/>
</dbReference>
<evidence type="ECO:0000256" key="6">
    <source>
        <dbReference type="ARBA" id="ARBA00023002"/>
    </source>
</evidence>
<dbReference type="InterPro" id="IPR029014">
    <property type="entry name" value="NiFe-Hase_large"/>
</dbReference>
<dbReference type="InterPro" id="IPR001501">
    <property type="entry name" value="Ni-dep_hyd_lsu"/>
</dbReference>
<reference evidence="9 10" key="1">
    <citation type="journal article" date="2010" name="Stand. Genomic Sci.">
        <title>Complete genome sequence of Archaeoglobus profundus type strain (AV18).</title>
        <authorList>
            <person name="von Jan M."/>
            <person name="Lapidus A."/>
            <person name="Del Rio T.G."/>
            <person name="Copeland A."/>
            <person name="Tice H."/>
            <person name="Cheng J.F."/>
            <person name="Lucas S."/>
            <person name="Chen F."/>
            <person name="Nolan M."/>
            <person name="Goodwin L."/>
            <person name="Han C."/>
            <person name="Pitluck S."/>
            <person name="Liolios K."/>
            <person name="Ivanova N."/>
            <person name="Mavromatis K."/>
            <person name="Ovchinnikova G."/>
            <person name="Chertkov O."/>
            <person name="Pati A."/>
            <person name="Chen A."/>
            <person name="Palaniappan K."/>
            <person name="Land M."/>
            <person name="Hauser L."/>
            <person name="Chang Y.J."/>
            <person name="Jeffries C.D."/>
            <person name="Saunders E."/>
            <person name="Brettin T."/>
            <person name="Detter J.C."/>
            <person name="Chain P."/>
            <person name="Eichinger K."/>
            <person name="Huber H."/>
            <person name="Spring S."/>
            <person name="Rohde M."/>
            <person name="Goker M."/>
            <person name="Wirth R."/>
            <person name="Woyke T."/>
            <person name="Bristow J."/>
            <person name="Eisen J.A."/>
            <person name="Markowitz V."/>
            <person name="Hugenholtz P."/>
            <person name="Kyrpides N.C."/>
            <person name="Klenk H.P."/>
        </authorList>
    </citation>
    <scope>NUCLEOTIDE SEQUENCE [LARGE SCALE GENOMIC DNA]</scope>
    <source>
        <strain evidence="10">DSM 5631 / JCM 9629 / NBRC 100127 / Av18</strain>
    </source>
</reference>
<dbReference type="Gene3D" id="1.10.645.10">
    <property type="entry name" value="Cytochrome-c3 Hydrogenase, chain B"/>
    <property type="match status" value="2"/>
</dbReference>
<evidence type="ECO:0000256" key="2">
    <source>
        <dbReference type="ARBA" id="ARBA00004196"/>
    </source>
</evidence>
<feature type="binding site" evidence="7">
    <location>
        <position position="71"/>
    </location>
    <ligand>
        <name>Fe cation</name>
        <dbReference type="ChEBI" id="CHEBI:24875"/>
    </ligand>
</feature>
<evidence type="ECO:0000256" key="8">
    <source>
        <dbReference type="RuleBase" id="RU003896"/>
    </source>
</evidence>
<evidence type="ECO:0000313" key="9">
    <source>
        <dbReference type="EMBL" id="ADB58066.1"/>
    </source>
</evidence>
<proteinExistence type="inferred from homology"/>
<feature type="binding site" evidence="7">
    <location>
        <position position="567"/>
    </location>
    <ligand>
        <name>Mg(2+)</name>
        <dbReference type="ChEBI" id="CHEBI:18420"/>
    </ligand>
</feature>
<dbReference type="KEGG" id="apo:Arcpr_1005"/>
<dbReference type="InterPro" id="IPR018194">
    <property type="entry name" value="Ni-dep_hyd_lsu_Ni_BS"/>
</dbReference>
<keyword evidence="6 8" id="KW-0560">Oxidoreductase</keyword>
<evidence type="ECO:0000256" key="7">
    <source>
        <dbReference type="PIRSR" id="PIRSR601501-1"/>
    </source>
</evidence>
<gene>
    <name evidence="9" type="ordered locus">Arcpr_1005</name>
</gene>
<dbReference type="PaxDb" id="572546-Arcpr_1005"/>
<feature type="binding site" evidence="7">
    <location>
        <position position="49"/>
    </location>
    <ligand>
        <name>Mg(2+)</name>
        <dbReference type="ChEBI" id="CHEBI:18420"/>
    </ligand>
</feature>
<dbReference type="Proteomes" id="UP000001901">
    <property type="component" value="Chromosome"/>
</dbReference>
<dbReference type="GO" id="GO:0016151">
    <property type="term" value="F:nickel cation binding"/>
    <property type="evidence" value="ECO:0007669"/>
    <property type="project" value="InterPro"/>
</dbReference>
<dbReference type="InterPro" id="IPR050867">
    <property type="entry name" value="NiFe/NiFeSe_hydrgnase_LSU"/>
</dbReference>
<comment type="similarity">
    <text evidence="3 8">Belongs to the [NiFe]/[NiFeSe] hydrogenase large subunit family.</text>
</comment>
<dbReference type="PROSITE" id="PS00508">
    <property type="entry name" value="NI_HGENASE_L_2"/>
    <property type="match status" value="1"/>
</dbReference>
<keyword evidence="5 7" id="KW-0479">Metal-binding</keyword>
<dbReference type="PANTHER" id="PTHR42958:SF4">
    <property type="entry name" value="HYDROGENASE EXPRESSION_FORMATION PROTEIN HUPK"/>
    <property type="match status" value="1"/>
</dbReference>
<keyword evidence="10" id="KW-1185">Reference proteome</keyword>
<sequence length="574" mass="64280">MARVWVDPITRIEGHLGVTMETKEVNTGKMTIDVVDKAYSHTNLFRGFEIILRGRDPRDAFYITQRICGVCPAPHGEAAIQALDHAYDVTPTPTAVLIRNILQAAYYVYDHLIHTYLLVGPEIGVVCKYPPMVPPALGKEGIRKLGLGSSYVQCVDIQRKANEIVALWGGKFPHHMCEYPGGVTVKPTGDRIAQTLAKATELWEWCAHVALKDLIAIKERNEIVSERLSELLGIEHRAFADIGASWGNYLSYGIFPDPENYDDWVKAQDGQPSFRKSAVIYAGSWQNGELKPFERDKIVEYVKYSRYKDEISGMKPWDVEMTNDIVWKDKPNAYAWMKAPRYDGKVHEVGPLARMIVTYGLRWKFDVTNPITGETVSVDWEVMNPKGSVIDRVASRVVQALLFATKIMEWAVQLKDYASEYPIVSKDIPDYKYVPNEGEGWGLWEAPRGALLHYTKIKNKVIANYACVVPSTWNLGPRDDFGNPGPVEKALEGCWLPKNLSVPDVCNALWPEEDVLGMKWGDALAKAIAPLGLAELNLEPSNGAKYNTSLALAIVRSFDPCIACGVHTIELNVR</sequence>
<evidence type="ECO:0000256" key="1">
    <source>
        <dbReference type="ARBA" id="ARBA00001967"/>
    </source>
</evidence>
<dbReference type="GO" id="GO:0008901">
    <property type="term" value="F:ferredoxin hydrogenase activity"/>
    <property type="evidence" value="ECO:0007669"/>
    <property type="project" value="InterPro"/>
</dbReference>
<evidence type="ECO:0000256" key="3">
    <source>
        <dbReference type="ARBA" id="ARBA00009292"/>
    </source>
</evidence>
<evidence type="ECO:0000256" key="5">
    <source>
        <dbReference type="ARBA" id="ARBA00022723"/>
    </source>
</evidence>
<protein>
    <submittedName>
        <fullName evidence="9">Nickel-dependent hydrogenase large subunit</fullName>
    </submittedName>
</protein>
<feature type="binding site" evidence="7">
    <location>
        <position position="561"/>
    </location>
    <ligand>
        <name>Ni(2+)</name>
        <dbReference type="ChEBI" id="CHEBI:49786"/>
    </ligand>
</feature>
<keyword evidence="7" id="KW-0408">Iron</keyword>
<dbReference type="EMBL" id="CP001857">
    <property type="protein sequence ID" value="ADB58066.1"/>
    <property type="molecule type" value="Genomic_DNA"/>
</dbReference>
<organism evidence="9 10">
    <name type="scientific">Archaeoglobus profundus (strain DSM 5631 / JCM 9629 / NBRC 100127 / Av18)</name>
    <dbReference type="NCBI Taxonomy" id="572546"/>
    <lineage>
        <taxon>Archaea</taxon>
        <taxon>Methanobacteriati</taxon>
        <taxon>Methanobacteriota</taxon>
        <taxon>Archaeoglobi</taxon>
        <taxon>Archaeoglobales</taxon>
        <taxon>Archaeoglobaceae</taxon>
        <taxon>Archaeoglobus</taxon>
    </lineage>
</organism>
<feature type="binding site" evidence="7">
    <location>
        <position position="564"/>
    </location>
    <ligand>
        <name>Fe cation</name>
        <dbReference type="ChEBI" id="CHEBI:24875"/>
    </ligand>
</feature>